<accession>A0A0B5EYD5</accession>
<protein>
    <recommendedName>
        <fullName evidence="1">Peptidase C14 caspase domain-containing protein</fullName>
    </recommendedName>
</protein>
<dbReference type="EMBL" id="CP010519">
    <property type="protein sequence ID" value="AJE86804.1"/>
    <property type="molecule type" value="Genomic_DNA"/>
</dbReference>
<dbReference type="SUPFAM" id="SSF52129">
    <property type="entry name" value="Caspase-like"/>
    <property type="match status" value="1"/>
</dbReference>
<dbReference type="Proteomes" id="UP000031523">
    <property type="component" value="Chromosome"/>
</dbReference>
<dbReference type="KEGG" id="sals:SLNWT_6428"/>
<dbReference type="NCBIfam" id="NF047832">
    <property type="entry name" value="caspase_w_EACC1"/>
    <property type="match status" value="1"/>
</dbReference>
<proteinExistence type="predicted"/>
<evidence type="ECO:0000313" key="2">
    <source>
        <dbReference type="EMBL" id="AJE86804.1"/>
    </source>
</evidence>
<sequence length="380" mass="40735">MTALPDPARSRAVLLGTASYRHLPQLPAVEANVVDLAGELCDATVWGLPVQHCTVVADPVSAPAMLDPVHEAAEEATDTLLVYYAGHGMRDTESADLYLSLVDSREAMGYTAVAYQHLRSALRSSRARRKIVVLDCCFSGRAARTLAGEEVLAAQAAVDGAYVLTASPRDRLALAPDGERYTAFTGELLSVLRAGVPEGPELIDLDTLYRVLEERLRAKNRPLPQRSQENGVGRLPFARNKARASASAPAGPVLASDVRAALVATGLTLARLLRAEGNTRDALPVLRLALQEQVSQGRGELLAVQLELSELLAETGQLREAIEVLELAFQHVHKVYGPEAVLVCRRLADLLQESGNHIQACEVLKHALDIAEYGSVGGPA</sequence>
<dbReference type="AlphaFoldDB" id="A0A0B5EYD5"/>
<dbReference type="Gene3D" id="3.40.50.1460">
    <property type="match status" value="1"/>
</dbReference>
<dbReference type="InterPro" id="IPR029030">
    <property type="entry name" value="Caspase-like_dom_sf"/>
</dbReference>
<name>A0A0B5EYD5_STRA4</name>
<dbReference type="SUPFAM" id="SSF48452">
    <property type="entry name" value="TPR-like"/>
    <property type="match status" value="1"/>
</dbReference>
<organism evidence="2 3">
    <name type="scientific">Streptomyces albus (strain ATCC 21838 / DSM 41398 / FERM P-419 / JCM 4703 / NBRC 107858)</name>
    <dbReference type="NCBI Taxonomy" id="1081613"/>
    <lineage>
        <taxon>Bacteria</taxon>
        <taxon>Bacillati</taxon>
        <taxon>Actinomycetota</taxon>
        <taxon>Actinomycetes</taxon>
        <taxon>Kitasatosporales</taxon>
        <taxon>Streptomycetaceae</taxon>
        <taxon>Streptomyces</taxon>
    </lineage>
</organism>
<dbReference type="InterPro" id="IPR011990">
    <property type="entry name" value="TPR-like_helical_dom_sf"/>
</dbReference>
<evidence type="ECO:0000259" key="1">
    <source>
        <dbReference type="Pfam" id="PF00656"/>
    </source>
</evidence>
<keyword evidence="3" id="KW-1185">Reference proteome</keyword>
<evidence type="ECO:0000313" key="3">
    <source>
        <dbReference type="Proteomes" id="UP000031523"/>
    </source>
</evidence>
<dbReference type="InterPro" id="IPR011600">
    <property type="entry name" value="Pept_C14_caspase"/>
</dbReference>
<feature type="domain" description="Peptidase C14 caspase" evidence="1">
    <location>
        <begin position="10"/>
        <end position="217"/>
    </location>
</feature>
<dbReference type="GO" id="GO:0004197">
    <property type="term" value="F:cysteine-type endopeptidase activity"/>
    <property type="evidence" value="ECO:0007669"/>
    <property type="project" value="InterPro"/>
</dbReference>
<dbReference type="Pfam" id="PF00656">
    <property type="entry name" value="Peptidase_C14"/>
    <property type="match status" value="1"/>
</dbReference>
<reference evidence="2 3" key="1">
    <citation type="submission" date="2015-01" db="EMBL/GenBank/DDBJ databases">
        <title>Enhanced salinomycin production by adjusting the supply of polyketide extender units in Streptomyce albus DSM 41398.</title>
        <authorList>
            <person name="Lu C."/>
        </authorList>
    </citation>
    <scope>NUCLEOTIDE SEQUENCE [LARGE SCALE GENOMIC DNA]</scope>
    <source>
        <strain evidence="3">ATCC 21838 / DSM 41398 / FERM P-419 / JCM 4703 / NBRC 107858</strain>
    </source>
</reference>
<dbReference type="GO" id="GO:0006508">
    <property type="term" value="P:proteolysis"/>
    <property type="evidence" value="ECO:0007669"/>
    <property type="project" value="InterPro"/>
</dbReference>
<dbReference type="Gene3D" id="1.25.40.10">
    <property type="entry name" value="Tetratricopeptide repeat domain"/>
    <property type="match status" value="1"/>
</dbReference>
<gene>
    <name evidence="2" type="ORF">SLNWT_6428</name>
</gene>